<name>A0A069QIJ6_HOYLO</name>
<gene>
    <name evidence="1" type="ORF">HMPREF1991_02037</name>
</gene>
<evidence type="ECO:0000313" key="2">
    <source>
        <dbReference type="Proteomes" id="UP000027442"/>
    </source>
</evidence>
<dbReference type="HOGENOM" id="CLU_3203507_0_0_10"/>
<dbReference type="Proteomes" id="UP000027442">
    <property type="component" value="Unassembled WGS sequence"/>
</dbReference>
<dbReference type="EMBL" id="JNGW01000088">
    <property type="protein sequence ID" value="KDR51889.1"/>
    <property type="molecule type" value="Genomic_DNA"/>
</dbReference>
<reference evidence="1 2" key="1">
    <citation type="submission" date="2013-08" db="EMBL/GenBank/DDBJ databases">
        <authorList>
            <person name="Weinstock G."/>
            <person name="Sodergren E."/>
            <person name="Wylie T."/>
            <person name="Fulton L."/>
            <person name="Fulton R."/>
            <person name="Fronick C."/>
            <person name="O'Laughlin M."/>
            <person name="Godfrey J."/>
            <person name="Miner T."/>
            <person name="Herter B."/>
            <person name="Appelbaum E."/>
            <person name="Cordes M."/>
            <person name="Lek S."/>
            <person name="Wollam A."/>
            <person name="Pepin K.H."/>
            <person name="Palsikar V.B."/>
            <person name="Mitreva M."/>
            <person name="Wilson R.K."/>
        </authorList>
    </citation>
    <scope>NUCLEOTIDE SEQUENCE [LARGE SCALE GENOMIC DNA]</scope>
    <source>
        <strain evidence="1 2">ATCC 15930</strain>
    </source>
</reference>
<accession>A0A069QIJ6</accession>
<proteinExistence type="predicted"/>
<evidence type="ECO:0000313" key="1">
    <source>
        <dbReference type="EMBL" id="KDR51889.1"/>
    </source>
</evidence>
<comment type="caution">
    <text evidence="1">The sequence shown here is derived from an EMBL/GenBank/DDBJ whole genome shotgun (WGS) entry which is preliminary data.</text>
</comment>
<sequence length="45" mass="5433">MSFIFDARINIFITIYKYGTSIHWLIVKIIKYIKVFIEDFDVFGI</sequence>
<keyword evidence="2" id="KW-1185">Reference proteome</keyword>
<protein>
    <submittedName>
        <fullName evidence="1">Uncharacterized protein</fullName>
    </submittedName>
</protein>
<dbReference type="AlphaFoldDB" id="A0A069QIJ6"/>
<organism evidence="1 2">
    <name type="scientific">Hoylesella loescheii DSM 19665 = JCM 12249 = ATCC 15930</name>
    <dbReference type="NCBI Taxonomy" id="1122985"/>
    <lineage>
        <taxon>Bacteria</taxon>
        <taxon>Pseudomonadati</taxon>
        <taxon>Bacteroidota</taxon>
        <taxon>Bacteroidia</taxon>
        <taxon>Bacteroidales</taxon>
        <taxon>Prevotellaceae</taxon>
        <taxon>Hoylesella</taxon>
    </lineage>
</organism>